<dbReference type="RefSeq" id="XP_014261557.1">
    <property type="nucleotide sequence ID" value="XM_014406071.2"/>
</dbReference>
<feature type="binding site" evidence="8">
    <location>
        <begin position="137"/>
        <end position="139"/>
    </location>
    <ligand>
        <name>NAD(+)</name>
        <dbReference type="ChEBI" id="CHEBI:57540"/>
    </ligand>
</feature>
<evidence type="ECO:0000256" key="7">
    <source>
        <dbReference type="PIRSR" id="PIRSR000102-1"/>
    </source>
</evidence>
<organism evidence="12 13">
    <name type="scientific">Cimex lectularius</name>
    <name type="common">Bed bug</name>
    <name type="synonym">Acanthia lectularia</name>
    <dbReference type="NCBI Taxonomy" id="79782"/>
    <lineage>
        <taxon>Eukaryota</taxon>
        <taxon>Metazoa</taxon>
        <taxon>Ecdysozoa</taxon>
        <taxon>Arthropoda</taxon>
        <taxon>Hexapoda</taxon>
        <taxon>Insecta</taxon>
        <taxon>Pterygota</taxon>
        <taxon>Neoptera</taxon>
        <taxon>Paraneoptera</taxon>
        <taxon>Hemiptera</taxon>
        <taxon>Heteroptera</taxon>
        <taxon>Panheteroptera</taxon>
        <taxon>Cimicomorpha</taxon>
        <taxon>Cimicidae</taxon>
        <taxon>Cimex</taxon>
    </lineage>
</organism>
<dbReference type="PANTHER" id="PTHR43128">
    <property type="entry name" value="L-2-HYDROXYCARBOXYLATE DEHYDROGENASE (NAD(P)(+))"/>
    <property type="match status" value="1"/>
</dbReference>
<evidence type="ECO:0000313" key="13">
    <source>
        <dbReference type="Proteomes" id="UP000494040"/>
    </source>
</evidence>
<reference evidence="12" key="1">
    <citation type="submission" date="2022-01" db="UniProtKB">
        <authorList>
            <consortium name="EnsemblMetazoa"/>
        </authorList>
    </citation>
    <scope>IDENTIFICATION</scope>
</reference>
<evidence type="ECO:0000256" key="4">
    <source>
        <dbReference type="ARBA" id="ARBA00023002"/>
    </source>
</evidence>
<feature type="binding site" evidence="8">
    <location>
        <position position="53"/>
    </location>
    <ligand>
        <name>NAD(+)</name>
        <dbReference type="ChEBI" id="CHEBI:57540"/>
    </ligand>
</feature>
<dbReference type="HAMAP" id="MF_00488">
    <property type="entry name" value="Lactate_dehydrog"/>
    <property type="match status" value="1"/>
</dbReference>
<dbReference type="GeneID" id="106673794"/>
<dbReference type="RefSeq" id="XP_024085199.1">
    <property type="nucleotide sequence ID" value="XM_024229431.1"/>
</dbReference>
<feature type="active site" description="Proton acceptor" evidence="7">
    <location>
        <position position="194"/>
    </location>
</feature>
<feature type="domain" description="Lactate/malate dehydrogenase C-terminal" evidence="11">
    <location>
        <begin position="164"/>
        <end position="326"/>
    </location>
</feature>
<accession>A0A8I6SST6</accession>
<evidence type="ECO:0000259" key="10">
    <source>
        <dbReference type="Pfam" id="PF00056"/>
    </source>
</evidence>
<evidence type="ECO:0000256" key="6">
    <source>
        <dbReference type="ARBA" id="ARBA00049258"/>
    </source>
</evidence>
<feature type="domain" description="Lactate/malate dehydrogenase N-terminal" evidence="10">
    <location>
        <begin position="23"/>
        <end position="161"/>
    </location>
</feature>
<dbReference type="Proteomes" id="UP000494040">
    <property type="component" value="Unassembled WGS sequence"/>
</dbReference>
<dbReference type="InterPro" id="IPR022383">
    <property type="entry name" value="Lactate/malate_DH_C"/>
</dbReference>
<feature type="binding site" evidence="8">
    <location>
        <position position="114"/>
    </location>
    <ligand>
        <name>NAD(+)</name>
        <dbReference type="ChEBI" id="CHEBI:57540"/>
    </ligand>
</feature>
<dbReference type="FunFam" id="3.40.50.720:FF:000018">
    <property type="entry name" value="Malate dehydrogenase"/>
    <property type="match status" value="1"/>
</dbReference>
<dbReference type="InterPro" id="IPR018177">
    <property type="entry name" value="L-lactate_DH_AS"/>
</dbReference>
<evidence type="ECO:0000256" key="9">
    <source>
        <dbReference type="RuleBase" id="RU000496"/>
    </source>
</evidence>
<evidence type="ECO:0000259" key="11">
    <source>
        <dbReference type="Pfam" id="PF02866"/>
    </source>
</evidence>
<dbReference type="CDD" id="cd05293">
    <property type="entry name" value="LDH_1"/>
    <property type="match status" value="1"/>
</dbReference>
<dbReference type="OrthoDB" id="5405561at2759"/>
<proteinExistence type="inferred from homology"/>
<dbReference type="Pfam" id="PF00056">
    <property type="entry name" value="Ldh_1_N"/>
    <property type="match status" value="1"/>
</dbReference>
<evidence type="ECO:0000256" key="8">
    <source>
        <dbReference type="PIRSR" id="PIRSR000102-3"/>
    </source>
</evidence>
<evidence type="ECO:0000256" key="1">
    <source>
        <dbReference type="ARBA" id="ARBA00004843"/>
    </source>
</evidence>
<dbReference type="EnsemblMetazoa" id="XM_024229431.1">
    <property type="protein sequence ID" value="XP_024085199.1"/>
    <property type="gene ID" value="LOC106673794"/>
</dbReference>
<dbReference type="InterPro" id="IPR015955">
    <property type="entry name" value="Lactate_DH/Glyco_Ohase_4_C"/>
</dbReference>
<protein>
    <recommendedName>
        <fullName evidence="3 9">L-lactate dehydrogenase</fullName>
        <ecNumber evidence="3 9">1.1.1.27</ecNumber>
    </recommendedName>
</protein>
<name>A0A8I6SST6_CIMLE</name>
<dbReference type="EnsemblMetazoa" id="XM_014406071.2">
    <property type="protein sequence ID" value="XP_014261557.1"/>
    <property type="gene ID" value="LOC106673794"/>
</dbReference>
<evidence type="ECO:0000256" key="5">
    <source>
        <dbReference type="ARBA" id="ARBA00023027"/>
    </source>
</evidence>
<dbReference type="NCBIfam" id="TIGR01771">
    <property type="entry name" value="L-LDH-NAD"/>
    <property type="match status" value="1"/>
</dbReference>
<dbReference type="PROSITE" id="PS00064">
    <property type="entry name" value="L_LDH"/>
    <property type="match status" value="1"/>
</dbReference>
<comment type="pathway">
    <text evidence="1 9">Fermentation; pyruvate fermentation to lactate; (S)-lactate from pyruvate: step 1/1.</text>
</comment>
<dbReference type="PANTHER" id="PTHR43128:SF16">
    <property type="entry name" value="L-LACTATE DEHYDROGENASE"/>
    <property type="match status" value="1"/>
</dbReference>
<dbReference type="PRINTS" id="PR00086">
    <property type="entry name" value="LLDHDRGNASE"/>
</dbReference>
<dbReference type="UniPathway" id="UPA00554">
    <property type="reaction ID" value="UER00611"/>
</dbReference>
<evidence type="ECO:0000256" key="2">
    <source>
        <dbReference type="ARBA" id="ARBA00006054"/>
    </source>
</evidence>
<dbReference type="SUPFAM" id="SSF56327">
    <property type="entry name" value="LDH C-terminal domain-like"/>
    <property type="match status" value="1"/>
</dbReference>
<dbReference type="InterPro" id="IPR036291">
    <property type="entry name" value="NAD(P)-bd_dom_sf"/>
</dbReference>
<dbReference type="AlphaFoldDB" id="A0A8I6SST6"/>
<sequence>MAEMLMMSKVSSDEETSSVVSNKVTIVGCGQVGMACAFSLLSMNVTGNVVLTDIDAKKLKGEVMDLQQGSAYIPGCKINGGSDYEITKDSTICVITAGARQKEGQTRIDLVNQNVGLLKHIIPNLLKYSPNAIILLVTNPVDVLTYVAWKISGRPLGTVIGSGTSLDTARLKYLISEKVGINTQAIHVWIIGEHGDSSVPTWSNLQVAGVNLKDLSDTSGLKNTEKLNELHFNVVNSAYEIINLKGYTSWAIGLNIADICKSILHDTKNVHAVSTLVKGFHGVNEEVFMSLPCVLGKGGISHIIPLNISDNEEDAFVKAAMKLCEVQESVAL</sequence>
<keyword evidence="4 9" id="KW-0560">Oxidoreductase</keyword>
<dbReference type="KEGG" id="clec:106673794"/>
<dbReference type="InterPro" id="IPR001236">
    <property type="entry name" value="Lactate/malate_DH_N"/>
</dbReference>
<dbReference type="GO" id="GO:0006089">
    <property type="term" value="P:lactate metabolic process"/>
    <property type="evidence" value="ECO:0007669"/>
    <property type="project" value="TreeGrafter"/>
</dbReference>
<dbReference type="OMA" id="EHWNELH"/>
<dbReference type="Pfam" id="PF02866">
    <property type="entry name" value="Ldh_1_C"/>
    <property type="match status" value="1"/>
</dbReference>
<keyword evidence="13" id="KW-1185">Reference proteome</keyword>
<dbReference type="Gene3D" id="3.90.110.10">
    <property type="entry name" value="Lactate dehydrogenase/glycoside hydrolase, family 4, C-terminal"/>
    <property type="match status" value="1"/>
</dbReference>
<dbReference type="GO" id="GO:0004459">
    <property type="term" value="F:L-lactate dehydrogenase (NAD+) activity"/>
    <property type="evidence" value="ECO:0007669"/>
    <property type="project" value="UniProtKB-EC"/>
</dbReference>
<evidence type="ECO:0000313" key="12">
    <source>
        <dbReference type="EnsemblMetazoa" id="XP_024085199.1"/>
    </source>
</evidence>
<keyword evidence="5 8" id="KW-0520">NAD</keyword>
<dbReference type="InterPro" id="IPR001557">
    <property type="entry name" value="L-lactate/malate_DH"/>
</dbReference>
<dbReference type="EC" id="1.1.1.27" evidence="3 9"/>
<dbReference type="InterPro" id="IPR011304">
    <property type="entry name" value="L-lactate_DH"/>
</dbReference>
<comment type="similarity">
    <text evidence="2">Belongs to the LDH/MDH superfamily. LDH family.</text>
</comment>
<evidence type="ECO:0000256" key="3">
    <source>
        <dbReference type="ARBA" id="ARBA00012967"/>
    </source>
</evidence>
<feature type="binding site" evidence="8">
    <location>
        <begin position="28"/>
        <end position="33"/>
    </location>
    <ligand>
        <name>NAD(+)</name>
        <dbReference type="ChEBI" id="CHEBI:57540"/>
    </ligand>
</feature>
<comment type="catalytic activity">
    <reaction evidence="6 9">
        <text>(S)-lactate + NAD(+) = pyruvate + NADH + H(+)</text>
        <dbReference type="Rhea" id="RHEA:23444"/>
        <dbReference type="ChEBI" id="CHEBI:15361"/>
        <dbReference type="ChEBI" id="CHEBI:15378"/>
        <dbReference type="ChEBI" id="CHEBI:16651"/>
        <dbReference type="ChEBI" id="CHEBI:57540"/>
        <dbReference type="ChEBI" id="CHEBI:57945"/>
        <dbReference type="EC" id="1.1.1.27"/>
    </reaction>
</comment>
<dbReference type="GO" id="GO:0005737">
    <property type="term" value="C:cytoplasm"/>
    <property type="evidence" value="ECO:0007669"/>
    <property type="project" value="InterPro"/>
</dbReference>
<dbReference type="Gene3D" id="3.40.50.720">
    <property type="entry name" value="NAD(P)-binding Rossmann-like Domain"/>
    <property type="match status" value="1"/>
</dbReference>
<dbReference type="SUPFAM" id="SSF51735">
    <property type="entry name" value="NAD(P)-binding Rossmann-fold domains"/>
    <property type="match status" value="1"/>
</dbReference>
<dbReference type="PIRSF" id="PIRSF000102">
    <property type="entry name" value="Lac_mal_DH"/>
    <property type="match status" value="1"/>
</dbReference>